<evidence type="ECO:0000313" key="4">
    <source>
        <dbReference type="EMBL" id="SDN40787.1"/>
    </source>
</evidence>
<dbReference type="InterPro" id="IPR024412">
    <property type="entry name" value="Lsr2_dim_dom"/>
</dbReference>
<reference evidence="5" key="1">
    <citation type="submission" date="2016-10" db="EMBL/GenBank/DDBJ databases">
        <authorList>
            <person name="Varghese N."/>
            <person name="Submissions S."/>
        </authorList>
    </citation>
    <scope>NUCLEOTIDE SEQUENCE [LARGE SCALE GENOMIC DNA]</scope>
    <source>
        <strain evidence="5">DSM 45419</strain>
    </source>
</reference>
<dbReference type="GO" id="GO:0003677">
    <property type="term" value="F:DNA binding"/>
    <property type="evidence" value="ECO:0007669"/>
    <property type="project" value="UniProtKB-KW"/>
</dbReference>
<accession>A0A1H0B565</accession>
<dbReference type="InterPro" id="IPR042261">
    <property type="entry name" value="Lsr2-like_dimerization"/>
</dbReference>
<dbReference type="STRING" id="1137991.SAMN05660642_04785"/>
<sequence length="110" mass="11716">MATKTEVVLVDDLTGDLATTTVKFALNKTGYEIDLSDENAAEMRQALSRYINAARKVSGIGRRSAQAPKPAHSGYDPAAVRAWAAGQGIEVNARGRIRAAVVEQFRAAGN</sequence>
<evidence type="ECO:0000256" key="1">
    <source>
        <dbReference type="ARBA" id="ARBA00023125"/>
    </source>
</evidence>
<dbReference type="EMBL" id="FNHE01000019">
    <property type="protein sequence ID" value="SDN40787.1"/>
    <property type="molecule type" value="Genomic_DNA"/>
</dbReference>
<dbReference type="Gene3D" id="3.30.60.230">
    <property type="entry name" value="Lsr2, dimerization domain"/>
    <property type="match status" value="1"/>
</dbReference>
<evidence type="ECO:0000313" key="5">
    <source>
        <dbReference type="Proteomes" id="UP000198680"/>
    </source>
</evidence>
<dbReference type="AlphaFoldDB" id="A0A1H0B565"/>
<name>A0A1H0B565_9ACTN</name>
<dbReference type="Pfam" id="PF11774">
    <property type="entry name" value="Lsr2"/>
    <property type="match status" value="1"/>
</dbReference>
<feature type="domain" description="Lsr2 DNA-binding" evidence="3">
    <location>
        <begin position="73"/>
        <end position="108"/>
    </location>
</feature>
<evidence type="ECO:0000259" key="3">
    <source>
        <dbReference type="Pfam" id="PF23359"/>
    </source>
</evidence>
<dbReference type="Proteomes" id="UP000198680">
    <property type="component" value="Unassembled WGS sequence"/>
</dbReference>
<feature type="domain" description="Lsr2 dimerization" evidence="2">
    <location>
        <begin position="1"/>
        <end position="57"/>
    </location>
</feature>
<dbReference type="RefSeq" id="WP_091224218.1">
    <property type="nucleotide sequence ID" value="NZ_FNHE01000019.1"/>
</dbReference>
<evidence type="ECO:0000259" key="2">
    <source>
        <dbReference type="Pfam" id="PF11774"/>
    </source>
</evidence>
<dbReference type="Pfam" id="PF23359">
    <property type="entry name" value="Lsr2_DNA-bd"/>
    <property type="match status" value="1"/>
</dbReference>
<protein>
    <submittedName>
        <fullName evidence="4">Lsr2 protein</fullName>
    </submittedName>
</protein>
<keyword evidence="1" id="KW-0238">DNA-binding</keyword>
<dbReference type="InterPro" id="IPR036625">
    <property type="entry name" value="E3-bd_dom_sf"/>
</dbReference>
<dbReference type="Gene3D" id="4.10.320.10">
    <property type="entry name" value="E3-binding domain"/>
    <property type="match status" value="1"/>
</dbReference>
<proteinExistence type="predicted"/>
<dbReference type="GO" id="GO:0016746">
    <property type="term" value="F:acyltransferase activity"/>
    <property type="evidence" value="ECO:0007669"/>
    <property type="project" value="InterPro"/>
</dbReference>
<keyword evidence="5" id="KW-1185">Reference proteome</keyword>
<organism evidence="4 5">
    <name type="scientific">Geodermatophilus siccatus</name>
    <dbReference type="NCBI Taxonomy" id="1137991"/>
    <lineage>
        <taxon>Bacteria</taxon>
        <taxon>Bacillati</taxon>
        <taxon>Actinomycetota</taxon>
        <taxon>Actinomycetes</taxon>
        <taxon>Geodermatophilales</taxon>
        <taxon>Geodermatophilaceae</taxon>
        <taxon>Geodermatophilus</taxon>
    </lineage>
</organism>
<dbReference type="InterPro" id="IPR055370">
    <property type="entry name" value="Lsr2_DNA-bd"/>
</dbReference>
<gene>
    <name evidence="4" type="ORF">SAMN05660642_04785</name>
</gene>
<dbReference type="OrthoDB" id="4113332at2"/>